<reference evidence="1" key="1">
    <citation type="submission" date="2009-11" db="EMBL/GenBank/DDBJ databases">
        <authorList>
            <consortium name="US DOE Joint Genome Institute (JGI-PGF)"/>
            <person name="Ottilar R."/>
            <person name="Schmutz J."/>
            <person name="Salamov A."/>
            <person name="Cheng J.F."/>
            <person name="Lucas S."/>
            <person name="Pitluck S."/>
            <person name="Gundlach H."/>
            <person name="Guo Y."/>
            <person name="Haberer G."/>
            <person name="Nasrallah J."/>
            <person name="Mayer K.F.X."/>
            <person name="van de Peer Y."/>
            <person name="Weigel D."/>
            <person name="Grigoriev I.V."/>
        </authorList>
    </citation>
    <scope>NUCLEOTIDE SEQUENCE</scope>
    <source>
        <strain evidence="1">Nigerian</strain>
    </source>
</reference>
<gene>
    <name evidence="1" type="ORF">XENTR_v90027820mg</name>
</gene>
<evidence type="ECO:0000313" key="1">
    <source>
        <dbReference type="EMBL" id="OCA16812.1"/>
    </source>
</evidence>
<organism evidence="1">
    <name type="scientific">Xenopus tropicalis</name>
    <name type="common">Western clawed frog</name>
    <name type="synonym">Silurana tropicalis</name>
    <dbReference type="NCBI Taxonomy" id="8364"/>
    <lineage>
        <taxon>Eukaryota</taxon>
        <taxon>Metazoa</taxon>
        <taxon>Chordata</taxon>
        <taxon>Craniata</taxon>
        <taxon>Vertebrata</taxon>
        <taxon>Euteleostomi</taxon>
        <taxon>Amphibia</taxon>
        <taxon>Batrachia</taxon>
        <taxon>Anura</taxon>
        <taxon>Pipoidea</taxon>
        <taxon>Pipidae</taxon>
        <taxon>Xenopodinae</taxon>
        <taxon>Xenopus</taxon>
        <taxon>Silurana</taxon>
    </lineage>
</organism>
<reference evidence="1" key="3">
    <citation type="submission" date="2016-05" db="EMBL/GenBank/DDBJ databases">
        <title>WGS assembly of Xenopus tropicalis.</title>
        <authorList>
            <person name="Sessions A."/>
            <person name="Jenkins J."/>
            <person name="Mitros T."/>
            <person name="Lyons J.T."/>
            <person name="Dichmann D.S."/>
            <person name="Robert J."/>
            <person name="Harland R.M."/>
            <person name="Rokhsar D.S."/>
        </authorList>
    </citation>
    <scope>NUCLEOTIDE SEQUENCE</scope>
    <source>
        <strain evidence="1">Nigerian</strain>
    </source>
</reference>
<accession>A0A1B8Y1K2</accession>
<dbReference type="EMBL" id="KV460557">
    <property type="protein sequence ID" value="OCA16812.1"/>
    <property type="molecule type" value="Genomic_DNA"/>
</dbReference>
<name>A0A1B8Y1K2_XENTR</name>
<protein>
    <submittedName>
        <fullName evidence="1">Uncharacterized protein</fullName>
    </submittedName>
</protein>
<feature type="non-terminal residue" evidence="1">
    <location>
        <position position="1"/>
    </location>
</feature>
<sequence length="138" mass="15289">VQADHDFFGTQYLIHFNGLDELQDVAVIPKHGGDADGEVGSKLAGIPISDSEAGEIVDDFRRRPMNRHKFRSTVRRFCADDIGQPIREPKPVLMDINSCPGWVHVGVGITAEVTVEFLHFLMVDNPQDPDDVLPSVIL</sequence>
<feature type="non-terminal residue" evidence="1">
    <location>
        <position position="138"/>
    </location>
</feature>
<proteinExistence type="predicted"/>
<reference evidence="1" key="2">
    <citation type="journal article" date="2010" name="Science">
        <title>The genome of the Western clawed frog Xenopus tropicalis.</title>
        <authorList>
            <person name="Hellsten U."/>
            <person name="Harland R.M."/>
            <person name="Gilchrist M.J."/>
            <person name="Hendrix D."/>
            <person name="Jurka J."/>
            <person name="Kapitonov V."/>
            <person name="Ovcharenko I."/>
            <person name="Putnam N.H."/>
            <person name="Shu S."/>
            <person name="Taher L."/>
            <person name="Blitz I.L."/>
            <person name="Blumberg B."/>
            <person name="Dichmann D.S."/>
            <person name="Dubchak I."/>
            <person name="Amaya E."/>
            <person name="Detter J.C."/>
            <person name="Fletcher R."/>
            <person name="Gerhard D.S."/>
            <person name="Goodstein D."/>
            <person name="Graves T."/>
            <person name="Grigoriev I.V."/>
            <person name="Grimwood J."/>
            <person name="Kawashima T."/>
            <person name="Lindquist E."/>
            <person name="Lucas S.M."/>
            <person name="Mead P.E."/>
            <person name="Mitros T."/>
            <person name="Ogino H."/>
            <person name="Ohta Y."/>
            <person name="Poliakov A.V."/>
            <person name="Pollet N."/>
            <person name="Robert J."/>
            <person name="Salamov A."/>
            <person name="Sater A.K."/>
            <person name="Schmutz J."/>
            <person name="Terry A."/>
            <person name="Vize P.D."/>
            <person name="Warren W.C."/>
            <person name="Wells D."/>
            <person name="Wills A."/>
            <person name="Wilson R.K."/>
            <person name="Zimmerman L.B."/>
            <person name="Zorn A.M."/>
            <person name="Grainger R."/>
            <person name="Grammer T."/>
            <person name="Khokha M.K."/>
            <person name="Richardson P.M."/>
            <person name="Rokhsar D.S."/>
        </authorList>
    </citation>
    <scope>NUCLEOTIDE SEQUENCE [LARGE SCALE GENOMIC DNA]</scope>
    <source>
        <strain evidence="1">Nigerian</strain>
    </source>
</reference>
<dbReference type="AlphaFoldDB" id="A0A1B8Y1K2"/>